<dbReference type="AlphaFoldDB" id="A0A7X3G0B5"/>
<feature type="domain" description="HAMP" evidence="7">
    <location>
        <begin position="335"/>
        <end position="389"/>
    </location>
</feature>
<keyword evidence="5" id="KW-0472">Membrane</keyword>
<dbReference type="InterPro" id="IPR004090">
    <property type="entry name" value="Chemotax_Me-accpt_rcpt"/>
</dbReference>
<dbReference type="FunFam" id="1.10.287.950:FF:000001">
    <property type="entry name" value="Methyl-accepting chemotaxis sensory transducer"/>
    <property type="match status" value="1"/>
</dbReference>
<dbReference type="GO" id="GO:0005886">
    <property type="term" value="C:plasma membrane"/>
    <property type="evidence" value="ECO:0007669"/>
    <property type="project" value="TreeGrafter"/>
</dbReference>
<evidence type="ECO:0000313" key="9">
    <source>
        <dbReference type="Proteomes" id="UP000443353"/>
    </source>
</evidence>
<dbReference type="SMART" id="SM00304">
    <property type="entry name" value="HAMP"/>
    <property type="match status" value="1"/>
</dbReference>
<evidence type="ECO:0000256" key="3">
    <source>
        <dbReference type="ARBA" id="ARBA00029447"/>
    </source>
</evidence>
<evidence type="ECO:0000313" key="8">
    <source>
        <dbReference type="EMBL" id="MVW60704.1"/>
    </source>
</evidence>
<dbReference type="Pfam" id="PF00015">
    <property type="entry name" value="MCPsignal"/>
    <property type="match status" value="1"/>
</dbReference>
<dbReference type="PROSITE" id="PS50111">
    <property type="entry name" value="CHEMOTAXIS_TRANSDUC_2"/>
    <property type="match status" value="1"/>
</dbReference>
<dbReference type="CDD" id="cd06225">
    <property type="entry name" value="HAMP"/>
    <property type="match status" value="1"/>
</dbReference>
<evidence type="ECO:0000259" key="7">
    <source>
        <dbReference type="PROSITE" id="PS50885"/>
    </source>
</evidence>
<dbReference type="Gene3D" id="1.10.287.950">
    <property type="entry name" value="Methyl-accepting chemotaxis protein"/>
    <property type="match status" value="1"/>
</dbReference>
<sequence length="654" mass="67332">MPRIPLSLNARICATATALVVLSLAATATVIGVNSSRAAEEAAMRQARTSAHEVAYALESRLGASLAAVSNLAGAMAASRGADLTLTRPQVSALVKATLLGSDDLVGASVLWEPNALDGRDAEFAGKAPEYDDTGRYMPYFSRGPGGTINVEPSVPSTAIDVYNVPRDTGHAYFSEPYAYPVNGQKVLMTTLSAPIQIKGRFRGIASADFKLARLEDILKGIKTIDGGSLALVSNGGVYASHPDARRNGAKADDVPAAGLASVRAGRPYEYRDAAGNIYLLQPLRLGYGAAPWAIRLSFTESVATASARVLVRHTVVAALSCAAIAAAVLVAVLHRLTRPLRSLGAAMTELAGGDADLTRRLQVRGNDELATISDGFNRFVAKIQDVLAQVRGSSGDVAVASGEIRRGNLDLSARTESQASALEETAAAIEELTGTVRQNADNARTADQLAATASGIAGRAGVVVGQVVESMASIEASSRKIVDIIAVIDGIAFQTNILALNAAVEAARAGEQGRGFAVVAGEVRTLAQRSAAAAKEIKGLIGDAAAQVGAGTALVGEAGRTMGDVVDSMRRVTATIAEIAAASAEQSAGLAQINQSIGQIDGITQQNAALVEEAAAAADSLQRQADRLVALVGQFRSDGIRGARTALQFSAGS</sequence>
<dbReference type="Pfam" id="PF22673">
    <property type="entry name" value="MCP-like_PDC_1"/>
    <property type="match status" value="1"/>
</dbReference>
<evidence type="ECO:0000256" key="4">
    <source>
        <dbReference type="PROSITE-ProRule" id="PRU00284"/>
    </source>
</evidence>
<dbReference type="RefSeq" id="WP_160408853.1">
    <property type="nucleotide sequence ID" value="NZ_WSES01000003.1"/>
</dbReference>
<accession>A0A7X3G0B5</accession>
<keyword evidence="9" id="KW-1185">Reference proteome</keyword>
<proteinExistence type="inferred from homology"/>
<dbReference type="Proteomes" id="UP000443353">
    <property type="component" value="Unassembled WGS sequence"/>
</dbReference>
<dbReference type="PROSITE" id="PS50885">
    <property type="entry name" value="HAMP"/>
    <property type="match status" value="1"/>
</dbReference>
<dbReference type="SUPFAM" id="SSF58104">
    <property type="entry name" value="Methyl-accepting chemotaxis protein (MCP) signaling domain"/>
    <property type="match status" value="1"/>
</dbReference>
<comment type="caution">
    <text evidence="8">The sequence shown here is derived from an EMBL/GenBank/DDBJ whole genome shotgun (WGS) entry which is preliminary data.</text>
</comment>
<feature type="domain" description="Methyl-accepting transducer" evidence="6">
    <location>
        <begin position="394"/>
        <end position="623"/>
    </location>
</feature>
<dbReference type="InterPro" id="IPR051310">
    <property type="entry name" value="MCP_chemotaxis"/>
</dbReference>
<keyword evidence="2" id="KW-0488">Methylation</keyword>
<dbReference type="GO" id="GO:0006935">
    <property type="term" value="P:chemotaxis"/>
    <property type="evidence" value="ECO:0007669"/>
    <property type="project" value="InterPro"/>
</dbReference>
<protein>
    <submittedName>
        <fullName evidence="8">HAMP domain-containing protein</fullName>
    </submittedName>
</protein>
<dbReference type="PANTHER" id="PTHR43531">
    <property type="entry name" value="PROTEIN ICFG"/>
    <property type="match status" value="1"/>
</dbReference>
<evidence type="ECO:0000256" key="1">
    <source>
        <dbReference type="ARBA" id="ARBA00004370"/>
    </source>
</evidence>
<evidence type="ECO:0000256" key="5">
    <source>
        <dbReference type="SAM" id="Phobius"/>
    </source>
</evidence>
<keyword evidence="5" id="KW-1133">Transmembrane helix</keyword>
<dbReference type="CDD" id="cd11386">
    <property type="entry name" value="MCP_signal"/>
    <property type="match status" value="1"/>
</dbReference>
<name>A0A7X3G0B5_9BURK</name>
<dbReference type="GO" id="GO:0004888">
    <property type="term" value="F:transmembrane signaling receptor activity"/>
    <property type="evidence" value="ECO:0007669"/>
    <property type="project" value="InterPro"/>
</dbReference>
<evidence type="ECO:0000256" key="2">
    <source>
        <dbReference type="ARBA" id="ARBA00022481"/>
    </source>
</evidence>
<reference evidence="8 9" key="1">
    <citation type="submission" date="2019-12" db="EMBL/GenBank/DDBJ databases">
        <authorList>
            <person name="Li C."/>
            <person name="Zhao J."/>
        </authorList>
    </citation>
    <scope>NUCLEOTIDE SEQUENCE [LARGE SCALE GENOMIC DNA]</scope>
    <source>
        <strain evidence="8 9">NEAU-DD11</strain>
    </source>
</reference>
<dbReference type="InterPro" id="IPR004089">
    <property type="entry name" value="MCPsignal_dom"/>
</dbReference>
<dbReference type="CDD" id="cd12913">
    <property type="entry name" value="PDC1_MCP_like"/>
    <property type="match status" value="1"/>
</dbReference>
<keyword evidence="4" id="KW-0807">Transducer</keyword>
<dbReference type="CDD" id="cd18774">
    <property type="entry name" value="PDC2_HK_sensor"/>
    <property type="match status" value="1"/>
</dbReference>
<feature type="transmembrane region" description="Helical" evidence="5">
    <location>
        <begin position="316"/>
        <end position="334"/>
    </location>
</feature>
<dbReference type="EMBL" id="WSES01000003">
    <property type="protein sequence ID" value="MVW60704.1"/>
    <property type="molecule type" value="Genomic_DNA"/>
</dbReference>
<dbReference type="PANTHER" id="PTHR43531:SF14">
    <property type="entry name" value="METHYL-ACCEPTING CHEMOTAXIS PROTEIN I-RELATED"/>
    <property type="match status" value="1"/>
</dbReference>
<dbReference type="PRINTS" id="PR00260">
    <property type="entry name" value="CHEMTRNSDUCR"/>
</dbReference>
<dbReference type="GO" id="GO:0007165">
    <property type="term" value="P:signal transduction"/>
    <property type="evidence" value="ECO:0007669"/>
    <property type="project" value="UniProtKB-KW"/>
</dbReference>
<comment type="subcellular location">
    <subcellularLocation>
        <location evidence="1">Membrane</location>
    </subcellularLocation>
</comment>
<organism evidence="8 9">
    <name type="scientific">Massilia cellulosiltytica</name>
    <dbReference type="NCBI Taxonomy" id="2683234"/>
    <lineage>
        <taxon>Bacteria</taxon>
        <taxon>Pseudomonadati</taxon>
        <taxon>Pseudomonadota</taxon>
        <taxon>Betaproteobacteria</taxon>
        <taxon>Burkholderiales</taxon>
        <taxon>Oxalobacteraceae</taxon>
        <taxon>Telluria group</taxon>
        <taxon>Massilia</taxon>
    </lineage>
</organism>
<comment type="similarity">
    <text evidence="3">Belongs to the methyl-accepting chemotaxis (MCP) protein family.</text>
</comment>
<dbReference type="InterPro" id="IPR003660">
    <property type="entry name" value="HAMP_dom"/>
</dbReference>
<keyword evidence="5" id="KW-0812">Transmembrane</keyword>
<dbReference type="SMART" id="SM00283">
    <property type="entry name" value="MA"/>
    <property type="match status" value="1"/>
</dbReference>
<evidence type="ECO:0000259" key="6">
    <source>
        <dbReference type="PROSITE" id="PS50111"/>
    </source>
</evidence>
<dbReference type="Gene3D" id="3.30.450.20">
    <property type="entry name" value="PAS domain"/>
    <property type="match status" value="1"/>
</dbReference>
<dbReference type="Pfam" id="PF00672">
    <property type="entry name" value="HAMP"/>
    <property type="match status" value="1"/>
</dbReference>
<gene>
    <name evidence="8" type="ORF">GPY61_12265</name>
</gene>